<accession>A0ABV2NTQ9</accession>
<protein>
    <submittedName>
        <fullName evidence="2">Uncharacterized protein</fullName>
    </submittedName>
</protein>
<dbReference type="Proteomes" id="UP001549119">
    <property type="component" value="Unassembled WGS sequence"/>
</dbReference>
<feature type="non-terminal residue" evidence="2">
    <location>
        <position position="117"/>
    </location>
</feature>
<proteinExistence type="predicted"/>
<comment type="caution">
    <text evidence="2">The sequence shown here is derived from an EMBL/GenBank/DDBJ whole genome shotgun (WGS) entry which is preliminary data.</text>
</comment>
<reference evidence="2 3" key="1">
    <citation type="submission" date="2024-06" db="EMBL/GenBank/DDBJ databases">
        <title>Genomics of switchgrass bacterial isolates.</title>
        <authorList>
            <person name="Shade A."/>
        </authorList>
    </citation>
    <scope>NUCLEOTIDE SEQUENCE [LARGE SCALE GENOMIC DNA]</scope>
    <source>
        <strain evidence="2 3">PvP084</strain>
    </source>
</reference>
<dbReference type="EMBL" id="JBEPNW010000007">
    <property type="protein sequence ID" value="MET3869921.1"/>
    <property type="molecule type" value="Genomic_DNA"/>
</dbReference>
<feature type="region of interest" description="Disordered" evidence="1">
    <location>
        <begin position="86"/>
        <end position="117"/>
    </location>
</feature>
<feature type="compositionally biased region" description="Polar residues" evidence="1">
    <location>
        <begin position="28"/>
        <end position="40"/>
    </location>
</feature>
<gene>
    <name evidence="2" type="ORF">ABIC20_007306</name>
</gene>
<feature type="region of interest" description="Disordered" evidence="1">
    <location>
        <begin position="1"/>
        <end position="40"/>
    </location>
</feature>
<evidence type="ECO:0000256" key="1">
    <source>
        <dbReference type="SAM" id="MobiDB-lite"/>
    </source>
</evidence>
<evidence type="ECO:0000313" key="2">
    <source>
        <dbReference type="EMBL" id="MET3869921.1"/>
    </source>
</evidence>
<keyword evidence="3" id="KW-1185">Reference proteome</keyword>
<evidence type="ECO:0000313" key="3">
    <source>
        <dbReference type="Proteomes" id="UP001549119"/>
    </source>
</evidence>
<feature type="compositionally biased region" description="Basic and acidic residues" evidence="1">
    <location>
        <begin position="89"/>
        <end position="101"/>
    </location>
</feature>
<organism evidence="2 3">
    <name type="scientific">Methylobacterium radiotolerans</name>
    <dbReference type="NCBI Taxonomy" id="31998"/>
    <lineage>
        <taxon>Bacteria</taxon>
        <taxon>Pseudomonadati</taxon>
        <taxon>Pseudomonadota</taxon>
        <taxon>Alphaproteobacteria</taxon>
        <taxon>Hyphomicrobiales</taxon>
        <taxon>Methylobacteriaceae</taxon>
        <taxon>Methylobacterium</taxon>
    </lineage>
</organism>
<name>A0ABV2NTQ9_9HYPH</name>
<sequence length="117" mass="12258">MLHTPETVAHTPSPSAEPNEAEAGASPQDETTSARPTTGKSMNWRSMLLVACLATGVAGWWYADVVRASVGPLLTSLGLGSLVQQEAPATERKQANGDKAAETNAITLDAEDQRKLG</sequence>